<sequence>MKKQHIIFTDLDGTLLDHHSYSFAPVVSILDKLQQEGIPVIPNTSKTFAELVEIRGALKLTTPFIVENGAAIYIPTHFFPQQPIGTIEKSGYWLKEFSPRVEHWVGVLDTLQAAFSEEFEHFSRMSVKRISEVTGLSEHDAELAATREYGEPVNWLGDQASKTLFIHALEEAGATPLQGGRFLHVSGYSDKGQALTWLLNEYQKQHPDKQCDSIALGDGQNDVAMLEVASLAIRILSPTTPPPELKRTNKVITSHNFGPTGWAECIEAILFKQ</sequence>
<accession>A0ABU3SYR4</accession>
<dbReference type="InterPro" id="IPR006379">
    <property type="entry name" value="HAD-SF_hydro_IIB"/>
</dbReference>
<evidence type="ECO:0000313" key="4">
    <source>
        <dbReference type="EMBL" id="MDU0355151.1"/>
    </source>
</evidence>
<dbReference type="NCBIfam" id="TIGR01486">
    <property type="entry name" value="HAD-SF-IIB-MPGP"/>
    <property type="match status" value="1"/>
</dbReference>
<dbReference type="Pfam" id="PF08282">
    <property type="entry name" value="Hydrolase_3"/>
    <property type="match status" value="2"/>
</dbReference>
<dbReference type="InterPro" id="IPR023214">
    <property type="entry name" value="HAD_sf"/>
</dbReference>
<dbReference type="Gene3D" id="3.30.980.20">
    <property type="entry name" value="Putative mannosyl-3-phosphoglycerate phosphatase, domain 2"/>
    <property type="match status" value="1"/>
</dbReference>
<dbReference type="Proteomes" id="UP001247805">
    <property type="component" value="Unassembled WGS sequence"/>
</dbReference>
<keyword evidence="3" id="KW-0460">Magnesium</keyword>
<comment type="caution">
    <text evidence="4">The sequence shown here is derived from an EMBL/GenBank/DDBJ whole genome shotgun (WGS) entry which is preliminary data.</text>
</comment>
<dbReference type="Gene3D" id="3.40.50.1000">
    <property type="entry name" value="HAD superfamily/HAD-like"/>
    <property type="match status" value="1"/>
</dbReference>
<dbReference type="PANTHER" id="PTHR10000:SF8">
    <property type="entry name" value="HAD SUPERFAMILY HYDROLASE-LIKE, TYPE 3"/>
    <property type="match status" value="1"/>
</dbReference>
<dbReference type="GO" id="GO:0016787">
    <property type="term" value="F:hydrolase activity"/>
    <property type="evidence" value="ECO:0007669"/>
    <property type="project" value="UniProtKB-KW"/>
</dbReference>
<dbReference type="InterPro" id="IPR036412">
    <property type="entry name" value="HAD-like_sf"/>
</dbReference>
<protein>
    <submittedName>
        <fullName evidence="4">HAD-IIB family hydrolase</fullName>
    </submittedName>
</protein>
<name>A0ABU3SYR4_9ALTE</name>
<evidence type="ECO:0000256" key="3">
    <source>
        <dbReference type="ARBA" id="ARBA00022842"/>
    </source>
</evidence>
<dbReference type="NCBIfam" id="TIGR01484">
    <property type="entry name" value="HAD-SF-IIB"/>
    <property type="match status" value="1"/>
</dbReference>
<dbReference type="NCBIfam" id="NF001218">
    <property type="entry name" value="PRK00192.1-5"/>
    <property type="match status" value="1"/>
</dbReference>
<evidence type="ECO:0000256" key="2">
    <source>
        <dbReference type="ARBA" id="ARBA00022801"/>
    </source>
</evidence>
<keyword evidence="5" id="KW-1185">Reference proteome</keyword>
<dbReference type="EMBL" id="JAWDIO010000002">
    <property type="protein sequence ID" value="MDU0355151.1"/>
    <property type="molecule type" value="Genomic_DNA"/>
</dbReference>
<keyword evidence="2 4" id="KW-0378">Hydrolase</keyword>
<dbReference type="SFLD" id="SFLDS00003">
    <property type="entry name" value="Haloacid_Dehalogenase"/>
    <property type="match status" value="1"/>
</dbReference>
<dbReference type="SFLD" id="SFLDG01140">
    <property type="entry name" value="C2.B:_Phosphomannomutase_and_P"/>
    <property type="match status" value="1"/>
</dbReference>
<dbReference type="PANTHER" id="PTHR10000">
    <property type="entry name" value="PHOSPHOSERINE PHOSPHATASE"/>
    <property type="match status" value="1"/>
</dbReference>
<dbReference type="InterPro" id="IPR006381">
    <property type="entry name" value="HAD-SF-IIB-MPGP"/>
</dbReference>
<evidence type="ECO:0000313" key="5">
    <source>
        <dbReference type="Proteomes" id="UP001247805"/>
    </source>
</evidence>
<proteinExistence type="predicted"/>
<gene>
    <name evidence="4" type="ORF">RS130_15690</name>
</gene>
<reference evidence="4 5" key="1">
    <citation type="submission" date="2023-10" db="EMBL/GenBank/DDBJ databases">
        <title>Glaciecola aquimarina strain GGW-M5 nov., isolated from a coastal seawater.</title>
        <authorList>
            <person name="Bayburt H."/>
            <person name="Kim J.M."/>
            <person name="Choi B.J."/>
            <person name="Jeon C.O."/>
        </authorList>
    </citation>
    <scope>NUCLEOTIDE SEQUENCE [LARGE SCALE GENOMIC DNA]</scope>
    <source>
        <strain evidence="4 5">KCTC 32108</strain>
    </source>
</reference>
<evidence type="ECO:0000256" key="1">
    <source>
        <dbReference type="ARBA" id="ARBA00022723"/>
    </source>
</evidence>
<keyword evidence="1" id="KW-0479">Metal-binding</keyword>
<dbReference type="RefSeq" id="WP_316026701.1">
    <property type="nucleotide sequence ID" value="NZ_JAWDIO010000002.1"/>
</dbReference>
<organism evidence="4 5">
    <name type="scientific">Paraglaciecola aquimarina</name>
    <dbReference type="NCBI Taxonomy" id="1235557"/>
    <lineage>
        <taxon>Bacteria</taxon>
        <taxon>Pseudomonadati</taxon>
        <taxon>Pseudomonadota</taxon>
        <taxon>Gammaproteobacteria</taxon>
        <taxon>Alteromonadales</taxon>
        <taxon>Alteromonadaceae</taxon>
        <taxon>Paraglaciecola</taxon>
    </lineage>
</organism>
<dbReference type="SFLD" id="SFLDG01142">
    <property type="entry name" value="C2.B.2:_Mannosyl-3-phosphoglyc"/>
    <property type="match status" value="1"/>
</dbReference>
<dbReference type="SUPFAM" id="SSF56784">
    <property type="entry name" value="HAD-like"/>
    <property type="match status" value="1"/>
</dbReference>